<dbReference type="EMBL" id="QGKV02000759">
    <property type="protein sequence ID" value="KAF3560935.1"/>
    <property type="molecule type" value="Genomic_DNA"/>
</dbReference>
<reference evidence="3 4" key="1">
    <citation type="journal article" date="2020" name="BMC Genomics">
        <title>Intraspecific diversification of the crop wild relative Brassica cretica Lam. using demographic model selection.</title>
        <authorList>
            <person name="Kioukis A."/>
            <person name="Michalopoulou V.A."/>
            <person name="Briers L."/>
            <person name="Pirintsos S."/>
            <person name="Studholme D.J."/>
            <person name="Pavlidis P."/>
            <person name="Sarris P.F."/>
        </authorList>
    </citation>
    <scope>NUCLEOTIDE SEQUENCE [LARGE SCALE GENOMIC DNA]</scope>
    <source>
        <strain evidence="4">cv. PFS-1207/04</strain>
    </source>
</reference>
<feature type="coiled-coil region" evidence="1">
    <location>
        <begin position="125"/>
        <end position="152"/>
    </location>
</feature>
<evidence type="ECO:0000313" key="4">
    <source>
        <dbReference type="Proteomes" id="UP000266723"/>
    </source>
</evidence>
<proteinExistence type="predicted"/>
<comment type="caution">
    <text evidence="3">The sequence shown here is derived from an EMBL/GenBank/DDBJ whole genome shotgun (WGS) entry which is preliminary data.</text>
</comment>
<protein>
    <submittedName>
        <fullName evidence="3">Uncharacterized protein</fullName>
    </submittedName>
</protein>
<evidence type="ECO:0000256" key="2">
    <source>
        <dbReference type="SAM" id="MobiDB-lite"/>
    </source>
</evidence>
<sequence length="157" mass="17777">MTRPPMTSGGRSYGTGPTTQPSGSQAACAQRHVANHEPVENREEVAHVPVQRDVRVLHPARQNGAKWFKNNTEVSTCVRKIIEGCFRGPWCSWKKVPPFYKDAWFSTFQVSLNGNADVGTITHRVEELEAELQKSHDEYEDLKKRVEAMEAFCFNTN</sequence>
<name>A0ABQ7CMM2_BRACR</name>
<evidence type="ECO:0000313" key="3">
    <source>
        <dbReference type="EMBL" id="KAF3560935.1"/>
    </source>
</evidence>
<keyword evidence="1" id="KW-0175">Coiled coil</keyword>
<gene>
    <name evidence="3" type="ORF">DY000_02016975</name>
</gene>
<organism evidence="3 4">
    <name type="scientific">Brassica cretica</name>
    <name type="common">Mustard</name>
    <dbReference type="NCBI Taxonomy" id="69181"/>
    <lineage>
        <taxon>Eukaryota</taxon>
        <taxon>Viridiplantae</taxon>
        <taxon>Streptophyta</taxon>
        <taxon>Embryophyta</taxon>
        <taxon>Tracheophyta</taxon>
        <taxon>Spermatophyta</taxon>
        <taxon>Magnoliopsida</taxon>
        <taxon>eudicotyledons</taxon>
        <taxon>Gunneridae</taxon>
        <taxon>Pentapetalae</taxon>
        <taxon>rosids</taxon>
        <taxon>malvids</taxon>
        <taxon>Brassicales</taxon>
        <taxon>Brassicaceae</taxon>
        <taxon>Brassiceae</taxon>
        <taxon>Brassica</taxon>
    </lineage>
</organism>
<feature type="region of interest" description="Disordered" evidence="2">
    <location>
        <begin position="1"/>
        <end position="27"/>
    </location>
</feature>
<accession>A0ABQ7CMM2</accession>
<keyword evidence="4" id="KW-1185">Reference proteome</keyword>
<feature type="compositionally biased region" description="Polar residues" evidence="2">
    <location>
        <begin position="15"/>
        <end position="27"/>
    </location>
</feature>
<evidence type="ECO:0000256" key="1">
    <source>
        <dbReference type="SAM" id="Coils"/>
    </source>
</evidence>
<dbReference type="Proteomes" id="UP000266723">
    <property type="component" value="Unassembled WGS sequence"/>
</dbReference>